<evidence type="ECO:0000256" key="2">
    <source>
        <dbReference type="ARBA" id="ARBA00022898"/>
    </source>
</evidence>
<evidence type="ECO:0000259" key="5">
    <source>
        <dbReference type="Pfam" id="PF00291"/>
    </source>
</evidence>
<evidence type="ECO:0000313" key="7">
    <source>
        <dbReference type="Proteomes" id="UP000749040"/>
    </source>
</evidence>
<dbReference type="InterPro" id="IPR050147">
    <property type="entry name" value="Ser/Thr_Dehydratase"/>
</dbReference>
<dbReference type="InterPro" id="IPR000634">
    <property type="entry name" value="Ser/Thr_deHydtase_PyrdxlP-BS"/>
</dbReference>
<evidence type="ECO:0000256" key="4">
    <source>
        <dbReference type="SAM" id="MobiDB-lite"/>
    </source>
</evidence>
<dbReference type="Gene3D" id="3.40.50.1100">
    <property type="match status" value="2"/>
</dbReference>
<feature type="domain" description="Tryptophan synthase beta chain-like PALP" evidence="5">
    <location>
        <begin position="80"/>
        <end position="386"/>
    </location>
</feature>
<dbReference type="PROSITE" id="PS00165">
    <property type="entry name" value="DEHYDRATASE_SER_THR"/>
    <property type="match status" value="1"/>
</dbReference>
<gene>
    <name evidence="6" type="ORF">ITX44_06010</name>
</gene>
<organism evidence="6 7">
    <name type="scientific">Actinacidiphila acididurans</name>
    <dbReference type="NCBI Taxonomy" id="2784346"/>
    <lineage>
        <taxon>Bacteria</taxon>
        <taxon>Bacillati</taxon>
        <taxon>Actinomycetota</taxon>
        <taxon>Actinomycetes</taxon>
        <taxon>Kitasatosporales</taxon>
        <taxon>Streptomycetaceae</taxon>
        <taxon>Actinacidiphila</taxon>
    </lineage>
</organism>
<dbReference type="RefSeq" id="WP_205355982.1">
    <property type="nucleotide sequence ID" value="NZ_JADKYB010000003.1"/>
</dbReference>
<reference evidence="6 7" key="1">
    <citation type="submission" date="2021-01" db="EMBL/GenBank/DDBJ databases">
        <title>Streptomyces acididurans sp. nov., isolated from a peat swamp forest soil.</title>
        <authorList>
            <person name="Chantavorakit T."/>
            <person name="Duangmal K."/>
        </authorList>
    </citation>
    <scope>NUCLEOTIDE SEQUENCE [LARGE SCALE GENOMIC DNA]</scope>
    <source>
        <strain evidence="6 7">KK5PA1</strain>
    </source>
</reference>
<evidence type="ECO:0000313" key="6">
    <source>
        <dbReference type="EMBL" id="MBM9504096.1"/>
    </source>
</evidence>
<keyword evidence="2" id="KW-0663">Pyridoxal phosphate</keyword>
<dbReference type="SUPFAM" id="SSF53686">
    <property type="entry name" value="Tryptophan synthase beta subunit-like PLP-dependent enzymes"/>
    <property type="match status" value="1"/>
</dbReference>
<dbReference type="CDD" id="cd01563">
    <property type="entry name" value="Thr-synth_1"/>
    <property type="match status" value="1"/>
</dbReference>
<dbReference type="EC" id="4.2.3.1" evidence="6"/>
<comment type="caution">
    <text evidence="6">The sequence shown here is derived from an EMBL/GenBank/DDBJ whole genome shotgun (WGS) entry which is preliminary data.</text>
</comment>
<sequence>MYPDDGKWTSALTHLECGRCFERYDADVPQNVCRCGAPLLARYDLDRVRTSVRPQDIAARGADLWRYRELLPVRDPAHVITLGEGWTPILPLPGYGRRIGVPGLLAKDEGMLPTGSFKARGAAVGVSRAHELGVRRLTLPTNGNAGAAWAAYAARAGTECLVVMPADAPQVTRKESLAAGARVYVVDGLIGDAGRIAGQAVKDGWFSAATLREPYRIEGKKTMGLEIAEQFGWRVPDVVVYPTGGGVGLIGIRKALDELTALGWISGRLPRFVAVQSTGCAPIVRAFEAGAETAEPWPADQARTVAFGINVAAALGDFLILSALRDSDGTAIAVDDREILQEQVACAASDGVLMCPEGAATLAAVRRLRADGWLGGDEEVLVLNTGSALKYEDSLQVGRPPRLARDADLPPEAAATAGPGDALRADGDRRTPR</sequence>
<accession>A0ABS2TL77</accession>
<dbReference type="PANTHER" id="PTHR48078:SF6">
    <property type="entry name" value="L-THREONINE DEHYDRATASE CATABOLIC TDCB"/>
    <property type="match status" value="1"/>
</dbReference>
<dbReference type="Proteomes" id="UP000749040">
    <property type="component" value="Unassembled WGS sequence"/>
</dbReference>
<dbReference type="InterPro" id="IPR001926">
    <property type="entry name" value="TrpB-like_PALP"/>
</dbReference>
<keyword evidence="3 6" id="KW-0456">Lyase</keyword>
<name>A0ABS2TL77_9ACTN</name>
<dbReference type="NCBIfam" id="NF006050">
    <property type="entry name" value="PRK08197.1"/>
    <property type="match status" value="1"/>
</dbReference>
<dbReference type="Pfam" id="PF00291">
    <property type="entry name" value="PALP"/>
    <property type="match status" value="1"/>
</dbReference>
<feature type="compositionally biased region" description="Basic and acidic residues" evidence="4">
    <location>
        <begin position="423"/>
        <end position="433"/>
    </location>
</feature>
<evidence type="ECO:0000256" key="3">
    <source>
        <dbReference type="ARBA" id="ARBA00023239"/>
    </source>
</evidence>
<dbReference type="InterPro" id="IPR036052">
    <property type="entry name" value="TrpB-like_PALP_sf"/>
</dbReference>
<comment type="cofactor">
    <cofactor evidence="1">
        <name>pyridoxal 5'-phosphate</name>
        <dbReference type="ChEBI" id="CHEBI:597326"/>
    </cofactor>
</comment>
<dbReference type="EMBL" id="JADKYB010000003">
    <property type="protein sequence ID" value="MBM9504096.1"/>
    <property type="molecule type" value="Genomic_DNA"/>
</dbReference>
<evidence type="ECO:0000256" key="1">
    <source>
        <dbReference type="ARBA" id="ARBA00001933"/>
    </source>
</evidence>
<proteinExistence type="predicted"/>
<keyword evidence="7" id="KW-1185">Reference proteome</keyword>
<dbReference type="PANTHER" id="PTHR48078">
    <property type="entry name" value="THREONINE DEHYDRATASE, MITOCHONDRIAL-RELATED"/>
    <property type="match status" value="1"/>
</dbReference>
<feature type="region of interest" description="Disordered" evidence="4">
    <location>
        <begin position="401"/>
        <end position="433"/>
    </location>
</feature>
<dbReference type="GO" id="GO:0004795">
    <property type="term" value="F:threonine synthase activity"/>
    <property type="evidence" value="ECO:0007669"/>
    <property type="project" value="UniProtKB-EC"/>
</dbReference>
<protein>
    <submittedName>
        <fullName evidence="6">Threonine synthase</fullName>
        <ecNumber evidence="6">4.2.3.1</ecNumber>
    </submittedName>
</protein>